<protein>
    <submittedName>
        <fullName evidence="2">Accessory Sec system protein Asp1</fullName>
    </submittedName>
</protein>
<proteinExistence type="predicted"/>
<reference evidence="2 3" key="1">
    <citation type="submission" date="2017-03" db="EMBL/GenBank/DDBJ databases">
        <title>Phylogenomics and comparative genomics of Lactobacillus salivarius, a mammalian gut commensal.</title>
        <authorList>
            <person name="Harris H.M."/>
        </authorList>
    </citation>
    <scope>NUCLEOTIDE SEQUENCE [LARGE SCALE GENOMIC DNA]</scope>
    <source>
        <strain evidence="2 3">JCM 1047</strain>
    </source>
</reference>
<evidence type="ECO:0000313" key="2">
    <source>
        <dbReference type="EMBL" id="OQQ92758.1"/>
    </source>
</evidence>
<organism evidence="2 3">
    <name type="scientific">Ligilactobacillus salivarius</name>
    <dbReference type="NCBI Taxonomy" id="1624"/>
    <lineage>
        <taxon>Bacteria</taxon>
        <taxon>Bacillati</taxon>
        <taxon>Bacillota</taxon>
        <taxon>Bacilli</taxon>
        <taxon>Lactobacillales</taxon>
        <taxon>Lactobacillaceae</taxon>
        <taxon>Ligilactobacillus</taxon>
    </lineage>
</organism>
<dbReference type="GO" id="GO:0015031">
    <property type="term" value="P:protein transport"/>
    <property type="evidence" value="ECO:0007669"/>
    <property type="project" value="InterPro"/>
</dbReference>
<gene>
    <name evidence="2" type="ORF">B6U56_00310</name>
</gene>
<dbReference type="EMBL" id="NBEF01000003">
    <property type="protein sequence ID" value="OQQ92758.1"/>
    <property type="molecule type" value="Genomic_DNA"/>
</dbReference>
<keyword evidence="1" id="KW-0175">Coiled coil</keyword>
<evidence type="ECO:0000256" key="1">
    <source>
        <dbReference type="SAM" id="Coils"/>
    </source>
</evidence>
<comment type="caution">
    <text evidence="2">The sequence shown here is derived from an EMBL/GenBank/DDBJ whole genome shotgun (WGS) entry which is preliminary data.</text>
</comment>
<dbReference type="InterPro" id="IPR022372">
    <property type="entry name" value="Accessory_SS_Asp1"/>
</dbReference>
<accession>A0A1V9RIB8</accession>
<dbReference type="Proteomes" id="UP000192575">
    <property type="component" value="Unassembled WGS sequence"/>
</dbReference>
<dbReference type="AlphaFoldDB" id="A0A1V9RIB8"/>
<name>A0A1V9RIB8_9LACO</name>
<dbReference type="Pfam" id="PF16993">
    <property type="entry name" value="Asp1"/>
    <property type="match status" value="1"/>
</dbReference>
<evidence type="ECO:0000313" key="3">
    <source>
        <dbReference type="Proteomes" id="UP000192575"/>
    </source>
</evidence>
<feature type="coiled-coil region" evidence="1">
    <location>
        <begin position="373"/>
        <end position="407"/>
    </location>
</feature>
<dbReference type="RefSeq" id="WP_081533387.1">
    <property type="nucleotide sequence ID" value="NZ_NBEF01000003.1"/>
</dbReference>
<dbReference type="NCBIfam" id="TIGR03713">
    <property type="entry name" value="acc_sec_asp1"/>
    <property type="match status" value="1"/>
</dbReference>
<sequence length="535" mass="63047">MFYFIPTWNQNHTDWELEFLEWYYTTKKMEFDDTVNQLMMFNQAKEKNKTIILEYAPMLRDFLQRQDLYDIDYYSIFDDLQDTKVENVRPIDPFEFDWPKNVKFIYMPFNILAEVNRKLYAQIISGNLGQLQRINFFEEDKTTKTYIFDDRGFLSSVVRFNGDGQFEEQIFFNLAGEWRFKRLSSEEVIINPLFRDEFKREKYAAMRELIEEKYNEFAQENITKDDVIVIASEKRHNQRILNAKKSGRVILSIFSQRLNIEQDFPDETELAKVDVIVVDTQQNEKLVQEKLNAMNVSIPVLQIPPFDSRLRLGKSQRIKELKIFVLVDKTPLAELEIIIDEISKAMYKDTKINLMLGAYAANQEATGKLDKLKEKILNRLNLTEEEIEAIEKAENQIESEIDKELIKKARFFRRITFYRIESESEWIKELNFVRLIIDMGKDMDLYLQIAGISAGIPQINSTPSPYVENYKNGMIVPDVLEIKEAINYYLVGLKHWNQALVYAAGKIVQYSSDNLISLWNESLELATAEGEKLDE</sequence>